<feature type="transmembrane region" description="Helical" evidence="4">
    <location>
        <begin position="297"/>
        <end position="319"/>
    </location>
</feature>
<dbReference type="InterPro" id="IPR052528">
    <property type="entry name" value="Sugar_transport-like"/>
</dbReference>
<keyword evidence="3 4" id="KW-0472">Membrane</keyword>
<dbReference type="Proteomes" id="UP001500298">
    <property type="component" value="Unassembled WGS sequence"/>
</dbReference>
<gene>
    <name evidence="6" type="ORF">GCM10023331_17810</name>
</gene>
<proteinExistence type="predicted"/>
<dbReference type="InterPro" id="IPR036259">
    <property type="entry name" value="MFS_trans_sf"/>
</dbReference>
<feature type="transmembrane region" description="Helical" evidence="4">
    <location>
        <begin position="244"/>
        <end position="262"/>
    </location>
</feature>
<dbReference type="Gene3D" id="1.20.1250.20">
    <property type="entry name" value="MFS general substrate transporter like domains"/>
    <property type="match status" value="2"/>
</dbReference>
<keyword evidence="2 4" id="KW-1133">Transmembrane helix</keyword>
<evidence type="ECO:0000256" key="4">
    <source>
        <dbReference type="SAM" id="Phobius"/>
    </source>
</evidence>
<evidence type="ECO:0000256" key="1">
    <source>
        <dbReference type="ARBA" id="ARBA00022692"/>
    </source>
</evidence>
<feature type="transmembrane region" description="Helical" evidence="4">
    <location>
        <begin position="360"/>
        <end position="377"/>
    </location>
</feature>
<sequence length="382" mass="43568">MNNNQLKWETKANPMYRFLLLLTIATAAGFQGWRTLFNNFSVDEIGLNGLDVGAIQSFREVPGFMALLVIFLLFLIREHKLSALSVITMGLGILMTGFFPTFWGMVLTTVIMSVGFHYFETTNQSLTLQYFNKEQTPHVFARFKSITAMTNIVVGGAIYGLSYVLSYQVLYLLIGGFALFAGVFAYLQNPVKEEAEVQHKRMVLRRRYWLFYVLNFLSGARRQIFVVFAVFLLVQKYQYSIQEIAVLFILNNIITYFFNPLIGKAINRYGEKKVLTTEYLGLIVIFLSYAFVENRWIVAGLYLLDHIFFNFSIGIKTYFQKHADPKDIAPSMAVGFTINHIAAVVIPVIGGAFWLVNWQLPFFAGVALSVMSLVFVSKMENK</sequence>
<dbReference type="PROSITE" id="PS50850">
    <property type="entry name" value="MFS"/>
    <property type="match status" value="1"/>
</dbReference>
<evidence type="ECO:0000313" key="6">
    <source>
        <dbReference type="EMBL" id="GAA4832977.1"/>
    </source>
</evidence>
<dbReference type="EMBL" id="BAABJX010000026">
    <property type="protein sequence ID" value="GAA4832977.1"/>
    <property type="molecule type" value="Genomic_DNA"/>
</dbReference>
<evidence type="ECO:0000256" key="2">
    <source>
        <dbReference type="ARBA" id="ARBA00022989"/>
    </source>
</evidence>
<name>A0ABP9D8K5_9BACT</name>
<feature type="transmembrane region" description="Helical" evidence="4">
    <location>
        <begin position="56"/>
        <end position="76"/>
    </location>
</feature>
<dbReference type="SUPFAM" id="SSF103473">
    <property type="entry name" value="MFS general substrate transporter"/>
    <property type="match status" value="1"/>
</dbReference>
<evidence type="ECO:0000313" key="7">
    <source>
        <dbReference type="Proteomes" id="UP001500298"/>
    </source>
</evidence>
<feature type="transmembrane region" description="Helical" evidence="4">
    <location>
        <begin position="83"/>
        <end position="103"/>
    </location>
</feature>
<comment type="caution">
    <text evidence="6">The sequence shown here is derived from an EMBL/GenBank/DDBJ whole genome shotgun (WGS) entry which is preliminary data.</text>
</comment>
<dbReference type="PANTHER" id="PTHR23526">
    <property type="entry name" value="INTEGRAL MEMBRANE TRANSPORT PROTEIN-RELATED"/>
    <property type="match status" value="1"/>
</dbReference>
<dbReference type="RefSeq" id="WP_345371068.1">
    <property type="nucleotide sequence ID" value="NZ_BAABJX010000026.1"/>
</dbReference>
<organism evidence="6 7">
    <name type="scientific">Algivirga pacifica</name>
    <dbReference type="NCBI Taxonomy" id="1162670"/>
    <lineage>
        <taxon>Bacteria</taxon>
        <taxon>Pseudomonadati</taxon>
        <taxon>Bacteroidota</taxon>
        <taxon>Cytophagia</taxon>
        <taxon>Cytophagales</taxon>
        <taxon>Flammeovirgaceae</taxon>
        <taxon>Algivirga</taxon>
    </lineage>
</organism>
<dbReference type="InterPro" id="IPR020846">
    <property type="entry name" value="MFS_dom"/>
</dbReference>
<feature type="transmembrane region" description="Helical" evidence="4">
    <location>
        <begin position="208"/>
        <end position="232"/>
    </location>
</feature>
<evidence type="ECO:0000256" key="3">
    <source>
        <dbReference type="ARBA" id="ARBA00023136"/>
    </source>
</evidence>
<feature type="transmembrane region" description="Helical" evidence="4">
    <location>
        <begin position="169"/>
        <end position="187"/>
    </location>
</feature>
<protein>
    <submittedName>
        <fullName evidence="6">MFS transporter</fullName>
    </submittedName>
</protein>
<feature type="transmembrane region" description="Helical" evidence="4">
    <location>
        <begin position="274"/>
        <end position="291"/>
    </location>
</feature>
<dbReference type="InterPro" id="IPR011701">
    <property type="entry name" value="MFS"/>
</dbReference>
<accession>A0ABP9D8K5</accession>
<evidence type="ECO:0000259" key="5">
    <source>
        <dbReference type="PROSITE" id="PS50850"/>
    </source>
</evidence>
<feature type="transmembrane region" description="Helical" evidence="4">
    <location>
        <begin position="331"/>
        <end position="354"/>
    </location>
</feature>
<dbReference type="Pfam" id="PF07690">
    <property type="entry name" value="MFS_1"/>
    <property type="match status" value="1"/>
</dbReference>
<reference evidence="7" key="1">
    <citation type="journal article" date="2019" name="Int. J. Syst. Evol. Microbiol.">
        <title>The Global Catalogue of Microorganisms (GCM) 10K type strain sequencing project: providing services to taxonomists for standard genome sequencing and annotation.</title>
        <authorList>
            <consortium name="The Broad Institute Genomics Platform"/>
            <consortium name="The Broad Institute Genome Sequencing Center for Infectious Disease"/>
            <person name="Wu L."/>
            <person name="Ma J."/>
        </authorList>
    </citation>
    <scope>NUCLEOTIDE SEQUENCE [LARGE SCALE GENOMIC DNA]</scope>
    <source>
        <strain evidence="7">JCM 18326</strain>
    </source>
</reference>
<feature type="domain" description="Major facilitator superfamily (MFS) profile" evidence="5">
    <location>
        <begin position="207"/>
        <end position="382"/>
    </location>
</feature>
<keyword evidence="7" id="KW-1185">Reference proteome</keyword>
<dbReference type="PANTHER" id="PTHR23526:SF2">
    <property type="entry name" value="MAJOR FACILITATOR SUPERFAMILY (MFS) PROFILE DOMAIN-CONTAINING PROTEIN"/>
    <property type="match status" value="1"/>
</dbReference>
<keyword evidence="1 4" id="KW-0812">Transmembrane</keyword>